<protein>
    <submittedName>
        <fullName evidence="2">Uncharacterized protein</fullName>
    </submittedName>
</protein>
<dbReference type="EMBL" id="CAKOGL010000027">
    <property type="protein sequence ID" value="CAH2104975.1"/>
    <property type="molecule type" value="Genomic_DNA"/>
</dbReference>
<comment type="caution">
    <text evidence="2">The sequence shown here is derived from an EMBL/GenBank/DDBJ whole genome shotgun (WGS) entry which is preliminary data.</text>
</comment>
<name>A0AAU9V777_EUPED</name>
<evidence type="ECO:0000313" key="3">
    <source>
        <dbReference type="Proteomes" id="UP001153954"/>
    </source>
</evidence>
<feature type="compositionally biased region" description="Pro residues" evidence="1">
    <location>
        <begin position="16"/>
        <end position="27"/>
    </location>
</feature>
<dbReference type="AlphaFoldDB" id="A0AAU9V777"/>
<sequence length="140" mass="15368">MTKSGGEALPSILFVPLPPGGPLPRPPRQQHKSDRRNPPLPLDFLFPSGVEPATGVPSPSLCCAPGDDPITNINVSFATAKYAEAQSLIRRFGVKTGFLKVVCKNVIAATRFNCLPQFYSHNSRIRCFTIHSFRIGHYHL</sequence>
<accession>A0AAU9V777</accession>
<organism evidence="2 3">
    <name type="scientific">Euphydryas editha</name>
    <name type="common">Edith's checkerspot</name>
    <dbReference type="NCBI Taxonomy" id="104508"/>
    <lineage>
        <taxon>Eukaryota</taxon>
        <taxon>Metazoa</taxon>
        <taxon>Ecdysozoa</taxon>
        <taxon>Arthropoda</taxon>
        <taxon>Hexapoda</taxon>
        <taxon>Insecta</taxon>
        <taxon>Pterygota</taxon>
        <taxon>Neoptera</taxon>
        <taxon>Endopterygota</taxon>
        <taxon>Lepidoptera</taxon>
        <taxon>Glossata</taxon>
        <taxon>Ditrysia</taxon>
        <taxon>Papilionoidea</taxon>
        <taxon>Nymphalidae</taxon>
        <taxon>Nymphalinae</taxon>
        <taxon>Euphydryas</taxon>
    </lineage>
</organism>
<feature type="region of interest" description="Disordered" evidence="1">
    <location>
        <begin position="1"/>
        <end position="42"/>
    </location>
</feature>
<reference evidence="2" key="1">
    <citation type="submission" date="2022-03" db="EMBL/GenBank/DDBJ databases">
        <authorList>
            <person name="Tunstrom K."/>
        </authorList>
    </citation>
    <scope>NUCLEOTIDE SEQUENCE</scope>
</reference>
<evidence type="ECO:0000256" key="1">
    <source>
        <dbReference type="SAM" id="MobiDB-lite"/>
    </source>
</evidence>
<proteinExistence type="predicted"/>
<dbReference type="Proteomes" id="UP001153954">
    <property type="component" value="Unassembled WGS sequence"/>
</dbReference>
<evidence type="ECO:0000313" key="2">
    <source>
        <dbReference type="EMBL" id="CAH2104975.1"/>
    </source>
</evidence>
<gene>
    <name evidence="2" type="ORF">EEDITHA_LOCUS19295</name>
</gene>
<keyword evidence="3" id="KW-1185">Reference proteome</keyword>